<proteinExistence type="predicted"/>
<evidence type="ECO:0000313" key="4">
    <source>
        <dbReference type="Proteomes" id="UP000054007"/>
    </source>
</evidence>
<dbReference type="AlphaFoldDB" id="A0A0D7B019"/>
<evidence type="ECO:0008006" key="5">
    <source>
        <dbReference type="Google" id="ProtNLM"/>
    </source>
</evidence>
<feature type="binding site" evidence="2">
    <location>
        <position position="43"/>
    </location>
    <ligand>
        <name>a divalent metal cation</name>
        <dbReference type="ChEBI" id="CHEBI:60240"/>
        <label>1</label>
    </ligand>
</feature>
<dbReference type="STRING" id="1314674.A0A0D7B019"/>
<gene>
    <name evidence="3" type="ORF">CYLTODRAFT_359896</name>
</gene>
<dbReference type="PANTHER" id="PTHR46363">
    <property type="entry name" value="DEOXYRIBONUCLEASE TATDN2-RELATED"/>
    <property type="match status" value="1"/>
</dbReference>
<dbReference type="PROSITE" id="PS01090">
    <property type="entry name" value="TATD_2"/>
    <property type="match status" value="1"/>
</dbReference>
<dbReference type="PIRSF" id="PIRSF005902">
    <property type="entry name" value="DNase_TatD"/>
    <property type="match status" value="1"/>
</dbReference>
<feature type="binding site" evidence="2">
    <location>
        <position position="202"/>
    </location>
    <ligand>
        <name>a divalent metal cation</name>
        <dbReference type="ChEBI" id="CHEBI:60240"/>
        <label>2</label>
    </ligand>
</feature>
<feature type="binding site" evidence="2">
    <location>
        <position position="177"/>
    </location>
    <ligand>
        <name>a divalent metal cation</name>
        <dbReference type="ChEBI" id="CHEBI:60240"/>
        <label>2</label>
    </ligand>
</feature>
<organism evidence="3 4">
    <name type="scientific">Cylindrobasidium torrendii FP15055 ss-10</name>
    <dbReference type="NCBI Taxonomy" id="1314674"/>
    <lineage>
        <taxon>Eukaryota</taxon>
        <taxon>Fungi</taxon>
        <taxon>Dikarya</taxon>
        <taxon>Basidiomycota</taxon>
        <taxon>Agaricomycotina</taxon>
        <taxon>Agaricomycetes</taxon>
        <taxon>Agaricomycetidae</taxon>
        <taxon>Agaricales</taxon>
        <taxon>Marasmiineae</taxon>
        <taxon>Physalacriaceae</taxon>
        <taxon>Cylindrobasidium</taxon>
    </lineage>
</organism>
<evidence type="ECO:0000256" key="2">
    <source>
        <dbReference type="PIRSR" id="PIRSR005902-1"/>
    </source>
</evidence>
<dbReference type="PANTHER" id="PTHR46363:SF1">
    <property type="entry name" value="DEOXYRIBONUCLEASE TATDN2-RELATED"/>
    <property type="match status" value="1"/>
</dbReference>
<dbReference type="EMBL" id="KN880692">
    <property type="protein sequence ID" value="KIY63494.1"/>
    <property type="molecule type" value="Genomic_DNA"/>
</dbReference>
<reference evidence="3 4" key="1">
    <citation type="journal article" date="2015" name="Fungal Genet. Biol.">
        <title>Evolution of novel wood decay mechanisms in Agaricales revealed by the genome sequences of Fistulina hepatica and Cylindrobasidium torrendii.</title>
        <authorList>
            <person name="Floudas D."/>
            <person name="Held B.W."/>
            <person name="Riley R."/>
            <person name="Nagy L.G."/>
            <person name="Koehler G."/>
            <person name="Ransdell A.S."/>
            <person name="Younus H."/>
            <person name="Chow J."/>
            <person name="Chiniquy J."/>
            <person name="Lipzen A."/>
            <person name="Tritt A."/>
            <person name="Sun H."/>
            <person name="Haridas S."/>
            <person name="LaButti K."/>
            <person name="Ohm R.A."/>
            <person name="Kues U."/>
            <person name="Blanchette R.A."/>
            <person name="Grigoriev I.V."/>
            <person name="Minto R.E."/>
            <person name="Hibbett D.S."/>
        </authorList>
    </citation>
    <scope>NUCLEOTIDE SEQUENCE [LARGE SCALE GENOMIC DNA]</scope>
    <source>
        <strain evidence="3 4">FP15055 ss-10</strain>
    </source>
</reference>
<keyword evidence="1" id="KW-0378">Hydrolase</keyword>
<dbReference type="GO" id="GO:0046872">
    <property type="term" value="F:metal ion binding"/>
    <property type="evidence" value="ECO:0007669"/>
    <property type="project" value="UniProtKB-KW"/>
</dbReference>
<keyword evidence="4" id="KW-1185">Reference proteome</keyword>
<feature type="binding site" evidence="2">
    <location>
        <position position="141"/>
    </location>
    <ligand>
        <name>a divalent metal cation</name>
        <dbReference type="ChEBI" id="CHEBI:60240"/>
        <label>1</label>
    </ligand>
</feature>
<protein>
    <recommendedName>
        <fullName evidence="5">Metallo-dependent hydrolase</fullName>
    </recommendedName>
</protein>
<name>A0A0D7B019_9AGAR</name>
<dbReference type="Pfam" id="PF01026">
    <property type="entry name" value="TatD_DNase"/>
    <property type="match status" value="1"/>
</dbReference>
<sequence length="317" mass="35647">MGKKSKNSAPNESFLLLPHPSGSNDAPNPWYGPDVKIVDTHTHLLSTFQEYRRKYPQGAFSTIQEFVHSMYAGRNVESIIDVWCEAPVLPQWKELASMQFEGLKYNFVLGVHPHNASEYNASVESDIRTAMAHPACVGLGEIGLDFHYDNSPREIQKEVFRKQLALAVELKKPLTVHTREADEDTEAILKDIVPADWKIHIHCFTDLPAFGRRLLDHFPNLHIGVTGVITFATNTNTAELVSTMKDDPRIVLETDAPYMVPTNIYGSLEGIKGRLPLSHSAMIPWTAAFVANLWGDEWDAEKVIKLSRNNARRVYGV</sequence>
<dbReference type="SUPFAM" id="SSF51556">
    <property type="entry name" value="Metallo-dependent hydrolases"/>
    <property type="match status" value="1"/>
</dbReference>
<dbReference type="GO" id="GO:0016788">
    <property type="term" value="F:hydrolase activity, acting on ester bonds"/>
    <property type="evidence" value="ECO:0007669"/>
    <property type="project" value="InterPro"/>
</dbReference>
<dbReference type="InterPro" id="IPR018228">
    <property type="entry name" value="DNase_TatD-rel_CS"/>
</dbReference>
<dbReference type="Proteomes" id="UP000054007">
    <property type="component" value="Unassembled WGS sequence"/>
</dbReference>
<dbReference type="Gene3D" id="3.20.20.140">
    <property type="entry name" value="Metal-dependent hydrolases"/>
    <property type="match status" value="1"/>
</dbReference>
<dbReference type="InterPro" id="IPR001130">
    <property type="entry name" value="TatD-like"/>
</dbReference>
<accession>A0A0D7B019</accession>
<keyword evidence="2" id="KW-0479">Metal-binding</keyword>
<feature type="binding site" evidence="2">
    <location>
        <position position="41"/>
    </location>
    <ligand>
        <name>a divalent metal cation</name>
        <dbReference type="ChEBI" id="CHEBI:60240"/>
        <label>1</label>
    </ligand>
</feature>
<feature type="binding site" evidence="2">
    <location>
        <position position="255"/>
    </location>
    <ligand>
        <name>a divalent metal cation</name>
        <dbReference type="ChEBI" id="CHEBI:60240"/>
        <label>1</label>
    </ligand>
</feature>
<evidence type="ECO:0000313" key="3">
    <source>
        <dbReference type="EMBL" id="KIY63494.1"/>
    </source>
</evidence>
<evidence type="ECO:0000256" key="1">
    <source>
        <dbReference type="ARBA" id="ARBA00022801"/>
    </source>
</evidence>
<dbReference type="CDD" id="cd01310">
    <property type="entry name" value="TatD_DNAse"/>
    <property type="match status" value="1"/>
</dbReference>
<dbReference type="InterPro" id="IPR032466">
    <property type="entry name" value="Metal_Hydrolase"/>
</dbReference>
<dbReference type="OrthoDB" id="6079689at2759"/>